<name>A0ACD5GXS5_9CYAN</name>
<reference evidence="1 2" key="1">
    <citation type="journal article" date="2016" name="Genome Announc.">
        <title>Draft Genome Sequence of the Thermotolerant Cyanobacterium Desertifilum sp. IPPAS B-1220.</title>
        <authorList>
            <person name="Mironov K.S."/>
            <person name="Sinetova M.A."/>
            <person name="Bolatkhan K."/>
            <person name="Zayadan B.K."/>
            <person name="Ustinova V.V."/>
            <person name="Kupriyanova E.V."/>
            <person name="Skrypnik A.N."/>
            <person name="Gogoleva N.E."/>
            <person name="Gogolev Y.V."/>
            <person name="Los D.A."/>
        </authorList>
    </citation>
    <scope>NUCLEOTIDE SEQUENCE [LARGE SCALE GENOMIC DNA]</scope>
    <source>
        <strain evidence="1 2">IPPAS B-1220</strain>
    </source>
</reference>
<evidence type="ECO:0000313" key="1">
    <source>
        <dbReference type="EMBL" id="XPM65798.1"/>
    </source>
</evidence>
<dbReference type="EMBL" id="CP182909">
    <property type="protein sequence ID" value="XPM65798.1"/>
    <property type="molecule type" value="Genomic_DNA"/>
</dbReference>
<dbReference type="Proteomes" id="UP000095472">
    <property type="component" value="Chromosome"/>
</dbReference>
<keyword evidence="2" id="KW-1185">Reference proteome</keyword>
<proteinExistence type="predicted"/>
<protein>
    <submittedName>
        <fullName evidence="1">Uncharacterized protein</fullName>
    </submittedName>
</protein>
<evidence type="ECO:0000313" key="2">
    <source>
        <dbReference type="Proteomes" id="UP000095472"/>
    </source>
</evidence>
<organism evidence="1 2">
    <name type="scientific">Desertifilum tharense IPPAS B-1220</name>
    <dbReference type="NCBI Taxonomy" id="1781255"/>
    <lineage>
        <taxon>Bacteria</taxon>
        <taxon>Bacillati</taxon>
        <taxon>Cyanobacteriota</taxon>
        <taxon>Cyanophyceae</taxon>
        <taxon>Desertifilales</taxon>
        <taxon>Desertifilaceae</taxon>
        <taxon>Desertifilum</taxon>
    </lineage>
</organism>
<accession>A0ACD5GXS5</accession>
<sequence>MVMLIPEGRDISDRKQAEAALQQSEATLRQILEALPDLVILMDRQGYQLEQLNGGIFKSIVTREEGVGKSIFDFLPQPLARRRLAALQTAIR</sequence>
<gene>
    <name evidence="1" type="ORF">BH720_009760</name>
</gene>